<reference evidence="2" key="2">
    <citation type="submission" date="2021-04" db="EMBL/GenBank/DDBJ databases">
        <authorList>
            <person name="Gilroy R."/>
        </authorList>
    </citation>
    <scope>NUCLEOTIDE SEQUENCE</scope>
    <source>
        <strain evidence="2">ChiHjej12B11-24981</strain>
    </source>
</reference>
<feature type="transmembrane region" description="Helical" evidence="1">
    <location>
        <begin position="74"/>
        <end position="97"/>
    </location>
</feature>
<dbReference type="EMBL" id="DXCK01000062">
    <property type="protein sequence ID" value="HIZ01474.1"/>
    <property type="molecule type" value="Genomic_DNA"/>
</dbReference>
<feature type="transmembrane region" description="Helical" evidence="1">
    <location>
        <begin position="161"/>
        <end position="180"/>
    </location>
</feature>
<evidence type="ECO:0000256" key="1">
    <source>
        <dbReference type="SAM" id="Phobius"/>
    </source>
</evidence>
<proteinExistence type="predicted"/>
<feature type="transmembrane region" description="Helical" evidence="1">
    <location>
        <begin position="12"/>
        <end position="34"/>
    </location>
</feature>
<sequence>MKKLLKHLLPFLVGALIGAVLVVASIALFGEISVAEFGRGLARMGVLTIAACALEGVLLMFFCLFLQVLLHEAGHLVCGLLSGYRFLSFRVFSLTLVRQDGRLRLKRYKLAGTGGQCLLAPPGGPDDRVPYFWYYAGGVAANLLSALLALGLWAWVDEMPFWLRLFLLLFGLMGLLLAVLNGIPRRVGGLCNDACNIVLLRRRPADLRYMWIQLTAAALIQTGTSPRSLPDEWFPSSDTAIDYSDLMQVSMPLMQASRLQDSGRWDEACTLLDDVYAHRDQLLGLLRLETEAELLFTLLMLGRTDRARSLWTAPLKTYVTAHSRVSSAKQRILFAVALGLDADEPKAQAILADVRRRRDDYLMQGEVTMDIRLMEELAEKCRISAE</sequence>
<reference evidence="2" key="1">
    <citation type="journal article" date="2021" name="PeerJ">
        <title>Extensive microbial diversity within the chicken gut microbiome revealed by metagenomics and culture.</title>
        <authorList>
            <person name="Gilroy R."/>
            <person name="Ravi A."/>
            <person name="Getino M."/>
            <person name="Pursley I."/>
            <person name="Horton D.L."/>
            <person name="Alikhan N.F."/>
            <person name="Baker D."/>
            <person name="Gharbi K."/>
            <person name="Hall N."/>
            <person name="Watson M."/>
            <person name="Adriaenssens E.M."/>
            <person name="Foster-Nyarko E."/>
            <person name="Jarju S."/>
            <person name="Secka A."/>
            <person name="Antonio M."/>
            <person name="Oren A."/>
            <person name="Chaudhuri R.R."/>
            <person name="La Ragione R."/>
            <person name="Hildebrand F."/>
            <person name="Pallen M.J."/>
        </authorList>
    </citation>
    <scope>NUCLEOTIDE SEQUENCE</scope>
    <source>
        <strain evidence="2">ChiHjej12B11-24981</strain>
    </source>
</reference>
<keyword evidence="1" id="KW-0472">Membrane</keyword>
<keyword evidence="1" id="KW-0812">Transmembrane</keyword>
<protein>
    <recommendedName>
        <fullName evidence="4">M50 family peptidase</fullName>
    </recommendedName>
</protein>
<evidence type="ECO:0008006" key="4">
    <source>
        <dbReference type="Google" id="ProtNLM"/>
    </source>
</evidence>
<comment type="caution">
    <text evidence="2">The sequence shown here is derived from an EMBL/GenBank/DDBJ whole genome shotgun (WGS) entry which is preliminary data.</text>
</comment>
<evidence type="ECO:0000313" key="2">
    <source>
        <dbReference type="EMBL" id="HIZ01474.1"/>
    </source>
</evidence>
<name>A0A9D2A5C5_9BACE</name>
<dbReference type="AlphaFoldDB" id="A0A9D2A5C5"/>
<gene>
    <name evidence="2" type="ORF">H9819_04365</name>
</gene>
<feature type="transmembrane region" description="Helical" evidence="1">
    <location>
        <begin position="46"/>
        <end position="68"/>
    </location>
</feature>
<evidence type="ECO:0000313" key="3">
    <source>
        <dbReference type="Proteomes" id="UP000824023"/>
    </source>
</evidence>
<organism evidence="2 3">
    <name type="scientific">Candidatus Bacteroides merdipullorum</name>
    <dbReference type="NCBI Taxonomy" id="2838474"/>
    <lineage>
        <taxon>Bacteria</taxon>
        <taxon>Pseudomonadati</taxon>
        <taxon>Bacteroidota</taxon>
        <taxon>Bacteroidia</taxon>
        <taxon>Bacteroidales</taxon>
        <taxon>Bacteroidaceae</taxon>
        <taxon>Bacteroides</taxon>
    </lineage>
</organism>
<dbReference type="Proteomes" id="UP000824023">
    <property type="component" value="Unassembled WGS sequence"/>
</dbReference>
<feature type="transmembrane region" description="Helical" evidence="1">
    <location>
        <begin position="132"/>
        <end position="155"/>
    </location>
</feature>
<accession>A0A9D2A5C5</accession>
<keyword evidence="1" id="KW-1133">Transmembrane helix</keyword>